<evidence type="ECO:0000256" key="1">
    <source>
        <dbReference type="SAM" id="MobiDB-lite"/>
    </source>
</evidence>
<proteinExistence type="predicted"/>
<sequence length="275" mass="32595">MSTDIQFQKYHFHKDNISNVTLSKLFLNKINNIPGQQMYLRQQYTEIDIFIIFIRISQLISSKIIRQQTQKFISATALIWVLKQSDKDPTKYYLTGFNVGYASLHISITHRQALGNEYPQHLERSTTFPPRIQRRDERPRTAQRPASEAAPPNTGRKESLGASVEYFNFAIHISIYRYRIYLTLLLQLILSGAAWQDILRRVFRRVRQLFCFWLPHLNADFEKRRLETQKSRAATQRELRHPREAATKFHFRLRPNILLTRNAQSKRNARTRATY</sequence>
<dbReference type="Proteomes" id="UP001642409">
    <property type="component" value="Unassembled WGS sequence"/>
</dbReference>
<evidence type="ECO:0000313" key="3">
    <source>
        <dbReference type="Proteomes" id="UP001642409"/>
    </source>
</evidence>
<evidence type="ECO:0000313" key="2">
    <source>
        <dbReference type="EMBL" id="CAL6005631.1"/>
    </source>
</evidence>
<dbReference type="EMBL" id="CAXDID020000051">
    <property type="protein sequence ID" value="CAL6005631.1"/>
    <property type="molecule type" value="Genomic_DNA"/>
</dbReference>
<name>A0ABP1I127_9EUKA</name>
<gene>
    <name evidence="2" type="ORF">HINF_LOCUS19557</name>
</gene>
<protein>
    <submittedName>
        <fullName evidence="2">Hypothetical_protein</fullName>
    </submittedName>
</protein>
<keyword evidence="3" id="KW-1185">Reference proteome</keyword>
<reference evidence="2 3" key="1">
    <citation type="submission" date="2024-07" db="EMBL/GenBank/DDBJ databases">
        <authorList>
            <person name="Akdeniz Z."/>
        </authorList>
    </citation>
    <scope>NUCLEOTIDE SEQUENCE [LARGE SCALE GENOMIC DNA]</scope>
</reference>
<organism evidence="2 3">
    <name type="scientific">Hexamita inflata</name>
    <dbReference type="NCBI Taxonomy" id="28002"/>
    <lineage>
        <taxon>Eukaryota</taxon>
        <taxon>Metamonada</taxon>
        <taxon>Diplomonadida</taxon>
        <taxon>Hexamitidae</taxon>
        <taxon>Hexamitinae</taxon>
        <taxon>Hexamita</taxon>
    </lineage>
</organism>
<feature type="region of interest" description="Disordered" evidence="1">
    <location>
        <begin position="125"/>
        <end position="157"/>
    </location>
</feature>
<comment type="caution">
    <text evidence="2">The sequence shown here is derived from an EMBL/GenBank/DDBJ whole genome shotgun (WGS) entry which is preliminary data.</text>
</comment>
<accession>A0ABP1I127</accession>